<evidence type="ECO:0000313" key="1">
    <source>
        <dbReference type="EMBL" id="PZX93682.1"/>
    </source>
</evidence>
<organism evidence="1 2">
    <name type="scientific">Flavobacterium aquariorum</name>
    <dbReference type="NCBI Taxonomy" id="2217670"/>
    <lineage>
        <taxon>Bacteria</taxon>
        <taxon>Pseudomonadati</taxon>
        <taxon>Bacteroidota</taxon>
        <taxon>Flavobacteriia</taxon>
        <taxon>Flavobacteriales</taxon>
        <taxon>Flavobacteriaceae</taxon>
        <taxon>Flavobacterium</taxon>
    </lineage>
</organism>
<dbReference type="AlphaFoldDB" id="A0A2W7VNK7"/>
<comment type="caution">
    <text evidence="1">The sequence shown here is derived from an EMBL/GenBank/DDBJ whole genome shotgun (WGS) entry which is preliminary data.</text>
</comment>
<evidence type="ECO:0000313" key="2">
    <source>
        <dbReference type="Proteomes" id="UP000249177"/>
    </source>
</evidence>
<gene>
    <name evidence="1" type="ORF">DOS84_09750</name>
</gene>
<dbReference type="RefSeq" id="WP_111409928.1">
    <property type="nucleotide sequence ID" value="NZ_QKXH01000005.1"/>
</dbReference>
<dbReference type="OrthoDB" id="9794546at2"/>
<name>A0A2W7VNK7_9FLAO</name>
<proteinExistence type="predicted"/>
<protein>
    <submittedName>
        <fullName evidence="1">Uncharacterized protein</fullName>
    </submittedName>
</protein>
<accession>A0A2W7VNK7</accession>
<keyword evidence="2" id="KW-1185">Reference proteome</keyword>
<dbReference type="Proteomes" id="UP000249177">
    <property type="component" value="Unassembled WGS sequence"/>
</dbReference>
<reference evidence="1 2" key="1">
    <citation type="submission" date="2018-06" db="EMBL/GenBank/DDBJ databases">
        <title>Flavobacterium sp IMCC34762, genome.</title>
        <authorList>
            <person name="Joung Y."/>
            <person name="Cho J."/>
            <person name="Song J."/>
        </authorList>
    </citation>
    <scope>NUCLEOTIDE SEQUENCE [LARGE SCALE GENOMIC DNA]</scope>
    <source>
        <strain evidence="1 2">IMCC34762</strain>
    </source>
</reference>
<dbReference type="EMBL" id="QKXH01000005">
    <property type="protein sequence ID" value="PZX93682.1"/>
    <property type="molecule type" value="Genomic_DNA"/>
</dbReference>
<sequence length="202" mass="23924">MKKAKLFSIIFFLFQVIHCNAQKKETRLEYQNDNLIKELGIGLVQLVNPNEKIALYNDSSCKIIKTNQAKIGKDIIPILNKPDYGIQFFVCLEKNSKYYKIAISNGKYAYIKPTPKYLYYDWYDFLKNQVTSIENKNIRLNPLFDKVNGKAINIKNLQPDDEIEVIEIKDDWLNIKNTTLNKEYWIKWREKNNLLVYLNLLM</sequence>